<feature type="transmembrane region" description="Helical" evidence="1">
    <location>
        <begin position="7"/>
        <end position="29"/>
    </location>
</feature>
<keyword evidence="1" id="KW-0812">Transmembrane</keyword>
<keyword evidence="3" id="KW-1185">Reference proteome</keyword>
<gene>
    <name evidence="2" type="ORF">C3B54_111405</name>
</gene>
<dbReference type="EMBL" id="CP026923">
    <property type="protein sequence ID" value="AVG24348.1"/>
    <property type="molecule type" value="Genomic_DNA"/>
</dbReference>
<keyword evidence="1" id="KW-0472">Membrane</keyword>
<evidence type="ECO:0000313" key="2">
    <source>
        <dbReference type="EMBL" id="AVG24348.1"/>
    </source>
</evidence>
<dbReference type="KEGG" id="psai:C3B54_111405"/>
<keyword evidence="1" id="KW-1133">Transmembrane helix</keyword>
<protein>
    <submittedName>
        <fullName evidence="2">Uncharacterized protein</fullName>
    </submittedName>
</protein>
<sequence>MNRYLAGSVVMSLLLLVYLGFAVVYASILLQDDNLIVNIMGVALLVLPLLGAWGLVAEWRFGAASSRLRALLEEQGLVPDFPRTIGGRALREEASQLFPQFQGEVEAAEEDWKAWFRLGLAYDACGDRRRGRWAIRRAIRLERIYS</sequence>
<evidence type="ECO:0000256" key="1">
    <source>
        <dbReference type="SAM" id="Phobius"/>
    </source>
</evidence>
<accession>A0A2L2BRR2</accession>
<evidence type="ECO:0000313" key="3">
    <source>
        <dbReference type="Proteomes" id="UP000243077"/>
    </source>
</evidence>
<proteinExistence type="predicted"/>
<dbReference type="RefSeq" id="WP_245867866.1">
    <property type="nucleotide sequence ID" value="NZ_CP026923.1"/>
</dbReference>
<feature type="transmembrane region" description="Helical" evidence="1">
    <location>
        <begin position="35"/>
        <end position="57"/>
    </location>
</feature>
<name>A0A2L2BRR2_9MICO</name>
<organism evidence="2 3">
    <name type="scientific">Pontimonas salivibrio</name>
    <dbReference type="NCBI Taxonomy" id="1159327"/>
    <lineage>
        <taxon>Bacteria</taxon>
        <taxon>Bacillati</taxon>
        <taxon>Actinomycetota</taxon>
        <taxon>Actinomycetes</taxon>
        <taxon>Micrococcales</taxon>
        <taxon>Microbacteriaceae</taxon>
        <taxon>Pontimonas</taxon>
    </lineage>
</organism>
<dbReference type="Proteomes" id="UP000243077">
    <property type="component" value="Chromosome"/>
</dbReference>
<dbReference type="AlphaFoldDB" id="A0A2L2BRR2"/>
<reference evidence="2 3" key="1">
    <citation type="submission" date="2018-02" db="EMBL/GenBank/DDBJ databases">
        <title>Complete genome of the streamlined marine actinobacterium Pontimonas salivibrio CL-TW6 adapted to coastal planktonic lifestype.</title>
        <authorList>
            <person name="Cho B.C."/>
            <person name="Hardies S.C."/>
            <person name="Jang G.I."/>
            <person name="Hwang C.Y."/>
        </authorList>
    </citation>
    <scope>NUCLEOTIDE SEQUENCE [LARGE SCALE GENOMIC DNA]</scope>
    <source>
        <strain evidence="2 3">CL-TW6</strain>
    </source>
</reference>